<dbReference type="GO" id="GO:0005829">
    <property type="term" value="C:cytosol"/>
    <property type="evidence" value="ECO:0007669"/>
    <property type="project" value="TreeGrafter"/>
</dbReference>
<dbReference type="InterPro" id="IPR001130">
    <property type="entry name" value="TatD-like"/>
</dbReference>
<dbReference type="CDD" id="cd01310">
    <property type="entry name" value="TatD_DNAse"/>
    <property type="match status" value="1"/>
</dbReference>
<comment type="caution">
    <text evidence="3">The sequence shown here is derived from an EMBL/GenBank/DDBJ whole genome shotgun (WGS) entry which is preliminary data.</text>
</comment>
<dbReference type="PROSITE" id="PS01090">
    <property type="entry name" value="TATD_2"/>
    <property type="match status" value="1"/>
</dbReference>
<dbReference type="PANTHER" id="PTHR46124">
    <property type="entry name" value="D-AMINOACYL-TRNA DEACYLASE"/>
    <property type="match status" value="1"/>
</dbReference>
<dbReference type="AlphaFoldDB" id="A0A7C9KCG6"/>
<dbReference type="PANTHER" id="PTHR46124:SF2">
    <property type="entry name" value="D-AMINOACYL-TRNA DEACYLASE"/>
    <property type="match status" value="1"/>
</dbReference>
<protein>
    <submittedName>
        <fullName evidence="3">TatD family deoxyribonuclease</fullName>
    </submittedName>
</protein>
<reference evidence="3" key="1">
    <citation type="submission" date="2018-08" db="EMBL/GenBank/DDBJ databases">
        <title>Murine metabolic-syndrome-specific gut microbial biobank.</title>
        <authorList>
            <person name="Liu C."/>
        </authorList>
    </citation>
    <scope>NUCLEOTIDE SEQUENCE [LARGE SCALE GENOMIC DNA]</scope>
    <source>
        <strain evidence="3">Z82</strain>
    </source>
</reference>
<dbReference type="GO" id="GO:0016788">
    <property type="term" value="F:hydrolase activity, acting on ester bonds"/>
    <property type="evidence" value="ECO:0007669"/>
    <property type="project" value="InterPro"/>
</dbReference>
<evidence type="ECO:0000256" key="2">
    <source>
        <dbReference type="ARBA" id="ARBA00022801"/>
    </source>
</evidence>
<dbReference type="SUPFAM" id="SSF51556">
    <property type="entry name" value="Metallo-dependent hydrolases"/>
    <property type="match status" value="1"/>
</dbReference>
<dbReference type="InterPro" id="IPR032466">
    <property type="entry name" value="Metal_Hydrolase"/>
</dbReference>
<accession>A0A7C9KCG6</accession>
<gene>
    <name evidence="3" type="ORF">D1639_08550</name>
</gene>
<keyword evidence="2" id="KW-0378">Hydrolase</keyword>
<dbReference type="InterPro" id="IPR018228">
    <property type="entry name" value="DNase_TatD-rel_CS"/>
</dbReference>
<dbReference type="Gene3D" id="3.20.20.140">
    <property type="entry name" value="Metal-dependent hydrolases"/>
    <property type="match status" value="1"/>
</dbReference>
<comment type="similarity">
    <text evidence="1">Belongs to the metallo-dependent hydrolases superfamily. TatD-type hydrolase family.</text>
</comment>
<sequence>MPSAWRSRPFVETADVQGAANDEPAEPVFGDGLFRQKRKKGKYRVVSPPIPALEAPVADTHAHVQMLADPAAELARCAVHGVGFVACVVDPSEDGDDRGYGELAGWREGATARAGAYADGVRGQMAGERETTEGGSERDEAAVSAVPACDLLGLRVPDVRFIVGVHPHNAKDYEGASGRLRELLADPRTAALGEIGLDYHYDLSPRDVQRQVFRDQIRLAKEAGLPIALHVREAHDDAFAILGEEGFPAAGTLLHCFNLDEVEVARWVEAGCFVAFGGPLTFKAADDVRRAAARVPRNRLLTETDSPYMTPEPMRGMPCGPAHTVFTAACLAEVLGCTAGAQRQQLLERLMANARGLLDRAPTAWQLAYGKGDDTR</sequence>
<dbReference type="PROSITE" id="PS01091">
    <property type="entry name" value="TATD_3"/>
    <property type="match status" value="1"/>
</dbReference>
<organism evidence="3">
    <name type="scientific">Muribaculaceae bacterium Z82</name>
    <dbReference type="NCBI Taxonomy" id="2304548"/>
    <lineage>
        <taxon>Bacteria</taxon>
        <taxon>Pseudomonadati</taxon>
        <taxon>Bacteroidota</taxon>
        <taxon>Bacteroidia</taxon>
        <taxon>Bacteroidales</taxon>
        <taxon>Muribaculaceae</taxon>
    </lineage>
</organism>
<evidence type="ECO:0000313" key="3">
    <source>
        <dbReference type="EMBL" id="NBI35073.1"/>
    </source>
</evidence>
<dbReference type="EMBL" id="QWKH01000071">
    <property type="protein sequence ID" value="NBI35073.1"/>
    <property type="molecule type" value="Genomic_DNA"/>
</dbReference>
<proteinExistence type="inferred from homology"/>
<name>A0A7C9KCG6_9BACT</name>
<dbReference type="Pfam" id="PF01026">
    <property type="entry name" value="TatD_DNase"/>
    <property type="match status" value="1"/>
</dbReference>
<evidence type="ECO:0000256" key="1">
    <source>
        <dbReference type="ARBA" id="ARBA00009275"/>
    </source>
</evidence>